<comment type="caution">
    <text evidence="2">The sequence shown here is derived from an EMBL/GenBank/DDBJ whole genome shotgun (WGS) entry which is preliminary data.</text>
</comment>
<sequence length="240" mass="25833">MTKHTAIAAVLTVTAVGIGVGAGVIAAHPLTSTTYTLSIPAETQQRIEEDRRSALRWAVQRHGCHDDDDARLNLHPCRDDDLSNVSVAFRPDVAELLAPVANSFDLPPVSEWAARRDALAQEAPGRAREVCDSWCGYCRTGYILPERSTGANWHAVVSAPAGSRQQVEARAAYLNTLYMTERRLPKGAAVMFTTNAPTAEPVTVVADTARYYILPAVLGALALGTGVAAAWAWTRKEQVA</sequence>
<dbReference type="Proteomes" id="UP001564760">
    <property type="component" value="Unassembled WGS sequence"/>
</dbReference>
<evidence type="ECO:0000313" key="3">
    <source>
        <dbReference type="Proteomes" id="UP001564760"/>
    </source>
</evidence>
<keyword evidence="1" id="KW-0472">Membrane</keyword>
<feature type="transmembrane region" description="Helical" evidence="1">
    <location>
        <begin position="211"/>
        <end position="233"/>
    </location>
</feature>
<organism evidence="2 3">
    <name type="scientific">Mycobacterium servetii</name>
    <dbReference type="NCBI Taxonomy" id="3237418"/>
    <lineage>
        <taxon>Bacteria</taxon>
        <taxon>Bacillati</taxon>
        <taxon>Actinomycetota</taxon>
        <taxon>Actinomycetes</taxon>
        <taxon>Mycobacteriales</taxon>
        <taxon>Mycobacteriaceae</taxon>
        <taxon>Mycobacterium</taxon>
    </lineage>
</organism>
<keyword evidence="1" id="KW-1133">Transmembrane helix</keyword>
<accession>A0ABV4BV69</accession>
<dbReference type="RefSeq" id="WP_369736598.1">
    <property type="nucleotide sequence ID" value="NZ_JBGEDP010000001.1"/>
</dbReference>
<evidence type="ECO:0000313" key="2">
    <source>
        <dbReference type="EMBL" id="MEY8013938.1"/>
    </source>
</evidence>
<protein>
    <submittedName>
        <fullName evidence="2">Uncharacterized protein</fullName>
    </submittedName>
</protein>
<evidence type="ECO:0000256" key="1">
    <source>
        <dbReference type="SAM" id="Phobius"/>
    </source>
</evidence>
<gene>
    <name evidence="2" type="ORF">AB8998_02130</name>
</gene>
<name>A0ABV4BV69_9MYCO</name>
<proteinExistence type="predicted"/>
<keyword evidence="1" id="KW-0812">Transmembrane</keyword>
<keyword evidence="3" id="KW-1185">Reference proteome</keyword>
<reference evidence="2 3" key="1">
    <citation type="submission" date="2024-08" db="EMBL/GenBank/DDBJ databases">
        <title>Mycobacterium servetensis sp. nov., a novel rapid-growing mycobacterial species recovered from a human patient in Zaragoza, Spain.</title>
        <authorList>
            <person name="Tristancho-Baro A.I."/>
            <person name="Buenestado-Serrano S."/>
            <person name="Garcia De Viedma D."/>
            <person name="Milagro-Beamonte A."/>
            <person name="Burillo N."/>
            <person name="Sanz S."/>
            <person name="Lopez-Calleja A.I."/>
            <person name="Penas-Utrilla D."/>
            <person name="Guardingo M."/>
            <person name="Garcia M.J."/>
            <person name="Vinuelas-Bayon J."/>
        </authorList>
    </citation>
    <scope>NUCLEOTIDE SEQUENCE [LARGE SCALE GENOMIC DNA]</scope>
    <source>
        <strain evidence="3">HUMS_12744610</strain>
    </source>
</reference>
<dbReference type="EMBL" id="JBGEDP010000001">
    <property type="protein sequence ID" value="MEY8013938.1"/>
    <property type="molecule type" value="Genomic_DNA"/>
</dbReference>